<dbReference type="Pfam" id="PF13641">
    <property type="entry name" value="Glyco_tranf_2_3"/>
    <property type="match status" value="1"/>
</dbReference>
<dbReference type="PANTHER" id="PTHR43179">
    <property type="entry name" value="RHAMNOSYLTRANSFERASE WBBL"/>
    <property type="match status" value="1"/>
</dbReference>
<dbReference type="RefSeq" id="WP_184112570.1">
    <property type="nucleotide sequence ID" value="NZ_JACHNY010000002.1"/>
</dbReference>
<evidence type="ECO:0000313" key="1">
    <source>
        <dbReference type="EMBL" id="MBB4617062.1"/>
    </source>
</evidence>
<dbReference type="EMBL" id="JACHNY010000002">
    <property type="protein sequence ID" value="MBB4617062.1"/>
    <property type="molecule type" value="Genomic_DNA"/>
</dbReference>
<keyword evidence="2" id="KW-1185">Reference proteome</keyword>
<sequence>MTKAPSDLRVTAVLVNYRTPDLTLECLRALSRERGALGALDAIVVDGGSGDGSAEVLAGALSAPAFANWVTLLPMAFNGGFGWANNQAIRHALARPDAPDFLYIVNPDAVPEPGALVRLVQALVDAPAAAAAGSLLVDEEGRALGSAFRFPTVKGEFLRGAGTPALGRLLRAPIPLVTSPDDRPVEADWVTGASVLMRAEALRAVGLFDEGFFLYFEEVELMHRFHRAGWRALHVPASRVVHAGGASTGVKNGASAQRALPDYWFRSRRRFFARAYGPTAARASGLAWIAGKAIWDFRCRIGLGRAHAHAPGEREALIRNGLSAADSDRRSAVAAWDSAPGRLPAWKEWE</sequence>
<gene>
    <name evidence="1" type="ORF">GGQ96_001182</name>
</gene>
<protein>
    <recommendedName>
        <fullName evidence="3">Glycosyltransferase family 2 protein</fullName>
    </recommendedName>
</protein>
<dbReference type="PANTHER" id="PTHR43179:SF7">
    <property type="entry name" value="RHAMNOSYLTRANSFERASE WBBL"/>
    <property type="match status" value="1"/>
</dbReference>
<organism evidence="1 2">
    <name type="scientific">Sphingomonas abaci</name>
    <dbReference type="NCBI Taxonomy" id="237611"/>
    <lineage>
        <taxon>Bacteria</taxon>
        <taxon>Pseudomonadati</taxon>
        <taxon>Pseudomonadota</taxon>
        <taxon>Alphaproteobacteria</taxon>
        <taxon>Sphingomonadales</taxon>
        <taxon>Sphingomonadaceae</taxon>
        <taxon>Sphingomonas</taxon>
    </lineage>
</organism>
<dbReference type="Gene3D" id="3.90.550.10">
    <property type="entry name" value="Spore Coat Polysaccharide Biosynthesis Protein SpsA, Chain A"/>
    <property type="match status" value="1"/>
</dbReference>
<name>A0A7W7AHF1_9SPHN</name>
<reference evidence="1 2" key="1">
    <citation type="submission" date="2020-08" db="EMBL/GenBank/DDBJ databases">
        <title>Genomic Encyclopedia of Type Strains, Phase IV (KMG-IV): sequencing the most valuable type-strain genomes for metagenomic binning, comparative biology and taxonomic classification.</title>
        <authorList>
            <person name="Goeker M."/>
        </authorList>
    </citation>
    <scope>NUCLEOTIDE SEQUENCE [LARGE SCALE GENOMIC DNA]</scope>
    <source>
        <strain evidence="1 2">DSM 15867</strain>
    </source>
</reference>
<dbReference type="CDD" id="cd04186">
    <property type="entry name" value="GT_2_like_c"/>
    <property type="match status" value="1"/>
</dbReference>
<dbReference type="SUPFAM" id="SSF53448">
    <property type="entry name" value="Nucleotide-diphospho-sugar transferases"/>
    <property type="match status" value="1"/>
</dbReference>
<evidence type="ECO:0008006" key="3">
    <source>
        <dbReference type="Google" id="ProtNLM"/>
    </source>
</evidence>
<dbReference type="InterPro" id="IPR029044">
    <property type="entry name" value="Nucleotide-diphossugar_trans"/>
</dbReference>
<proteinExistence type="predicted"/>
<dbReference type="Proteomes" id="UP000574769">
    <property type="component" value="Unassembled WGS sequence"/>
</dbReference>
<comment type="caution">
    <text evidence="1">The sequence shown here is derived from an EMBL/GenBank/DDBJ whole genome shotgun (WGS) entry which is preliminary data.</text>
</comment>
<evidence type="ECO:0000313" key="2">
    <source>
        <dbReference type="Proteomes" id="UP000574769"/>
    </source>
</evidence>
<accession>A0A7W7AHF1</accession>
<dbReference type="AlphaFoldDB" id="A0A7W7AHF1"/>